<name>A0A1J5MQZ0_9BACT</name>
<dbReference type="HAMAP" id="MF_01384">
    <property type="entry name" value="UreD"/>
    <property type="match status" value="1"/>
</dbReference>
<comment type="similarity">
    <text evidence="1">Belongs to the UreD family.</text>
</comment>
<sequence>MSGLELTPRGALDTDSGWKAELGIDFSLSHGRTILSRRHTGPLTLQRPFYPEGDAVCHVYALHPPGGVVGGDRLRFDVRARTDAHGLVTTPAAGKFYRSAGPLAVQEQRLRVDAGGTLDWLPLETIVYPGADARLDTRVDLAGDACFFGWEVVCLGLPASGAPFDSGRFIQSFEVHRDGGPVLLERARYQGGSALLTEQWGLDGFTVFGTLIGTVDGRDLAERIRGRADELAATERFSLTQMDGLTVCRVMGDNAFRVRDLLAAAWGTMRMERLGRAACPPRVWNT</sequence>
<dbReference type="EMBL" id="LKAQ01000004">
    <property type="protein sequence ID" value="OIQ49029.1"/>
    <property type="molecule type" value="Genomic_DNA"/>
</dbReference>
<gene>
    <name evidence="3" type="primary">ureD</name>
    <name evidence="3" type="ORF">BerOc1_00948</name>
</gene>
<dbReference type="PANTHER" id="PTHR33643:SF1">
    <property type="entry name" value="UREASE ACCESSORY PROTEIN D"/>
    <property type="match status" value="1"/>
</dbReference>
<organism evidence="3 4">
    <name type="scientific">Pseudodesulfovibrio hydrargyri</name>
    <dbReference type="NCBI Taxonomy" id="2125990"/>
    <lineage>
        <taxon>Bacteria</taxon>
        <taxon>Pseudomonadati</taxon>
        <taxon>Thermodesulfobacteriota</taxon>
        <taxon>Desulfovibrionia</taxon>
        <taxon>Desulfovibrionales</taxon>
        <taxon>Desulfovibrionaceae</taxon>
    </lineage>
</organism>
<keyword evidence="4" id="KW-1185">Reference proteome</keyword>
<dbReference type="PANTHER" id="PTHR33643">
    <property type="entry name" value="UREASE ACCESSORY PROTEIN D"/>
    <property type="match status" value="1"/>
</dbReference>
<accession>A0A1J5MQZ0</accession>
<evidence type="ECO:0000313" key="4">
    <source>
        <dbReference type="Proteomes" id="UP000181901"/>
    </source>
</evidence>
<proteinExistence type="inferred from homology"/>
<evidence type="ECO:0000256" key="2">
    <source>
        <dbReference type="ARBA" id="ARBA00023186"/>
    </source>
</evidence>
<protein>
    <submittedName>
        <fullName evidence="3">Urease accessory protein UreD</fullName>
    </submittedName>
</protein>
<evidence type="ECO:0000313" key="3">
    <source>
        <dbReference type="EMBL" id="OIQ49029.1"/>
    </source>
</evidence>
<dbReference type="RefSeq" id="WP_071544584.1">
    <property type="nucleotide sequence ID" value="NZ_LKAQ01000004.1"/>
</dbReference>
<keyword evidence="2" id="KW-0143">Chaperone</keyword>
<reference evidence="3 4" key="1">
    <citation type="submission" date="2015-09" db="EMBL/GenBank/DDBJ databases">
        <title>Genome of Desulfovibrio dechloracetivorans BerOc1, a mercury methylating strain isolated from highly hydrocarbons and metals contaminated coastal sediments.</title>
        <authorList>
            <person name="Goni Urriza M."/>
            <person name="Gassie C."/>
            <person name="Bouchez O."/>
            <person name="Klopp C."/>
            <person name="Ranchou-Peyruse A."/>
            <person name="Remy G."/>
        </authorList>
    </citation>
    <scope>NUCLEOTIDE SEQUENCE [LARGE SCALE GENOMIC DNA]</scope>
    <source>
        <strain evidence="3 4">BerOc1</strain>
    </source>
</reference>
<dbReference type="GO" id="GO:0016151">
    <property type="term" value="F:nickel cation binding"/>
    <property type="evidence" value="ECO:0007669"/>
    <property type="project" value="InterPro"/>
</dbReference>
<dbReference type="InterPro" id="IPR002669">
    <property type="entry name" value="UreD"/>
</dbReference>
<dbReference type="OrthoDB" id="9798842at2"/>
<dbReference type="AlphaFoldDB" id="A0A1J5MQZ0"/>
<evidence type="ECO:0000256" key="1">
    <source>
        <dbReference type="ARBA" id="ARBA00007177"/>
    </source>
</evidence>
<comment type="caution">
    <text evidence="3">The sequence shown here is derived from an EMBL/GenBank/DDBJ whole genome shotgun (WGS) entry which is preliminary data.</text>
</comment>
<dbReference type="Pfam" id="PF01774">
    <property type="entry name" value="UreD"/>
    <property type="match status" value="1"/>
</dbReference>
<dbReference type="Proteomes" id="UP000181901">
    <property type="component" value="Unassembled WGS sequence"/>
</dbReference>